<reference evidence="2" key="1">
    <citation type="submission" date="2018-06" db="EMBL/GenBank/DDBJ databases">
        <authorList>
            <person name="Zhirakovskaya E."/>
        </authorList>
    </citation>
    <scope>NUCLEOTIDE SEQUENCE</scope>
</reference>
<dbReference type="Pfam" id="PF14108">
    <property type="entry name" value="ABA4-like"/>
    <property type="match status" value="1"/>
</dbReference>
<accession>A0A3B0RT12</accession>
<sequence>MNWELIFTIANNYALVMWLILAFAPRREMVLKTIFYGGVGLLALTYAVIIVPLMTGLIEGGGNSGSQDYTTLTGVQALLSSDGGATIGWVHYLAFDLFVGIWVASNADRHGIHRIIQIPFLFLTLMLGPFGLILYLLFRFFRTAKPENAIYPG</sequence>
<organism evidence="2">
    <name type="scientific">hydrothermal vent metagenome</name>
    <dbReference type="NCBI Taxonomy" id="652676"/>
    <lineage>
        <taxon>unclassified sequences</taxon>
        <taxon>metagenomes</taxon>
        <taxon>ecological metagenomes</taxon>
    </lineage>
</organism>
<dbReference type="InterPro" id="IPR025461">
    <property type="entry name" value="ABA4-like"/>
</dbReference>
<evidence type="ECO:0000256" key="1">
    <source>
        <dbReference type="SAM" id="Phobius"/>
    </source>
</evidence>
<proteinExistence type="predicted"/>
<dbReference type="AlphaFoldDB" id="A0A3B0RT12"/>
<protein>
    <submittedName>
        <fullName evidence="2">Uncharacterized protein</fullName>
    </submittedName>
</protein>
<gene>
    <name evidence="2" type="ORF">MNBD_ALPHA04-1544</name>
</gene>
<feature type="transmembrane region" description="Helical" evidence="1">
    <location>
        <begin position="36"/>
        <end position="58"/>
    </location>
</feature>
<feature type="transmembrane region" description="Helical" evidence="1">
    <location>
        <begin position="89"/>
        <end position="107"/>
    </location>
</feature>
<feature type="transmembrane region" description="Helical" evidence="1">
    <location>
        <begin position="6"/>
        <end position="24"/>
    </location>
</feature>
<evidence type="ECO:0000313" key="2">
    <source>
        <dbReference type="EMBL" id="VAV95039.1"/>
    </source>
</evidence>
<keyword evidence="1" id="KW-0472">Membrane</keyword>
<keyword evidence="1" id="KW-1133">Transmembrane helix</keyword>
<feature type="transmembrane region" description="Helical" evidence="1">
    <location>
        <begin position="119"/>
        <end position="138"/>
    </location>
</feature>
<dbReference type="EMBL" id="UOEF01000198">
    <property type="protein sequence ID" value="VAV95039.1"/>
    <property type="molecule type" value="Genomic_DNA"/>
</dbReference>
<name>A0A3B0RT12_9ZZZZ</name>
<keyword evidence="1" id="KW-0812">Transmembrane</keyword>